<dbReference type="Gene3D" id="2.60.120.10">
    <property type="entry name" value="Jelly Rolls"/>
    <property type="match status" value="1"/>
</dbReference>
<dbReference type="RefSeq" id="WP_089411869.1">
    <property type="nucleotide sequence ID" value="NZ_FZQA01000002.1"/>
</dbReference>
<feature type="domain" description="Cyclic nucleotide-binding" evidence="4">
    <location>
        <begin position="14"/>
        <end position="116"/>
    </location>
</feature>
<dbReference type="CDD" id="cd00038">
    <property type="entry name" value="CAP_ED"/>
    <property type="match status" value="1"/>
</dbReference>
<dbReference type="NCBIfam" id="NF006901">
    <property type="entry name" value="PRK09392.1"/>
    <property type="match status" value="1"/>
</dbReference>
<reference evidence="6 7" key="1">
    <citation type="submission" date="2017-07" db="EMBL/GenBank/DDBJ databases">
        <authorList>
            <person name="Sun Z.S."/>
            <person name="Albrecht U."/>
            <person name="Echele G."/>
            <person name="Lee C.C."/>
        </authorList>
    </citation>
    <scope>NUCLEOTIDE SEQUENCE [LARGE SCALE GENOMIC DNA]</scope>
    <source>
        <strain evidence="6 7">CGMCC 1.12710</strain>
    </source>
</reference>
<keyword evidence="1" id="KW-0805">Transcription regulation</keyword>
<dbReference type="PROSITE" id="PS51063">
    <property type="entry name" value="HTH_CRP_2"/>
    <property type="match status" value="1"/>
</dbReference>
<evidence type="ECO:0000256" key="1">
    <source>
        <dbReference type="ARBA" id="ARBA00023015"/>
    </source>
</evidence>
<evidence type="ECO:0000313" key="7">
    <source>
        <dbReference type="Proteomes" id="UP000198346"/>
    </source>
</evidence>
<dbReference type="AlphaFoldDB" id="A0A239PQ36"/>
<dbReference type="Pfam" id="PF00027">
    <property type="entry name" value="cNMP_binding"/>
    <property type="match status" value="1"/>
</dbReference>
<dbReference type="Gene3D" id="1.10.10.10">
    <property type="entry name" value="Winged helix-like DNA-binding domain superfamily/Winged helix DNA-binding domain"/>
    <property type="match status" value="1"/>
</dbReference>
<dbReference type="GO" id="GO:0005829">
    <property type="term" value="C:cytosol"/>
    <property type="evidence" value="ECO:0007669"/>
    <property type="project" value="TreeGrafter"/>
</dbReference>
<dbReference type="Pfam" id="PF13545">
    <property type="entry name" value="HTH_Crp_2"/>
    <property type="match status" value="1"/>
</dbReference>
<dbReference type="EMBL" id="FZQA01000002">
    <property type="protein sequence ID" value="SNT72375.1"/>
    <property type="molecule type" value="Genomic_DNA"/>
</dbReference>
<dbReference type="PANTHER" id="PTHR24567">
    <property type="entry name" value="CRP FAMILY TRANSCRIPTIONAL REGULATORY PROTEIN"/>
    <property type="match status" value="1"/>
</dbReference>
<dbReference type="PROSITE" id="PS50042">
    <property type="entry name" value="CNMP_BINDING_3"/>
    <property type="match status" value="1"/>
</dbReference>
<keyword evidence="7" id="KW-1185">Reference proteome</keyword>
<dbReference type="PANTHER" id="PTHR24567:SF26">
    <property type="entry name" value="REGULATORY PROTEIN YEIL"/>
    <property type="match status" value="1"/>
</dbReference>
<proteinExistence type="predicted"/>
<dbReference type="InterPro" id="IPR012318">
    <property type="entry name" value="HTH_CRP"/>
</dbReference>
<protein>
    <submittedName>
        <fullName evidence="6">CRP/FNR family transcriptional regulator, transcriptional activator FtrB</fullName>
    </submittedName>
</protein>
<organism evidence="6 7">
    <name type="scientific">Amphiplicatus metriothermophilus</name>
    <dbReference type="NCBI Taxonomy" id="1519374"/>
    <lineage>
        <taxon>Bacteria</taxon>
        <taxon>Pseudomonadati</taxon>
        <taxon>Pseudomonadota</taxon>
        <taxon>Alphaproteobacteria</taxon>
        <taxon>Parvularculales</taxon>
        <taxon>Parvularculaceae</taxon>
        <taxon>Amphiplicatus</taxon>
    </lineage>
</organism>
<dbReference type="OrthoDB" id="190787at2"/>
<evidence type="ECO:0000256" key="3">
    <source>
        <dbReference type="ARBA" id="ARBA00023163"/>
    </source>
</evidence>
<accession>A0A239PQ36</accession>
<dbReference type="InterPro" id="IPR036390">
    <property type="entry name" value="WH_DNA-bd_sf"/>
</dbReference>
<keyword evidence="3" id="KW-0804">Transcription</keyword>
<dbReference type="InterPro" id="IPR000595">
    <property type="entry name" value="cNMP-bd_dom"/>
</dbReference>
<dbReference type="InterPro" id="IPR014710">
    <property type="entry name" value="RmlC-like_jellyroll"/>
</dbReference>
<feature type="domain" description="HTH crp-type" evidence="5">
    <location>
        <begin position="147"/>
        <end position="215"/>
    </location>
</feature>
<evidence type="ECO:0000313" key="6">
    <source>
        <dbReference type="EMBL" id="SNT72375.1"/>
    </source>
</evidence>
<dbReference type="SUPFAM" id="SSF51206">
    <property type="entry name" value="cAMP-binding domain-like"/>
    <property type="match status" value="1"/>
</dbReference>
<sequence length="230" mass="25628">MRDNDKQTVRGLRLFSGMEEAHFETLLTGSYLQRFPASVILFSETDPTDFLHVLIEGQVELFASANNREGTMTLIRPVATFVLASALLDSPYHLSARTLAPSRILMIPSRNVRDAMEQDASFSQMAVLELAGCYHGVVRAYKNLKLRSAVERLANYLLVQNARQGGEGRFTIPVEKRVLASMLGMTPENLSRAFATLKPYGVRVSGADVRLDNIKDLETLAKPSRLIDLR</sequence>
<dbReference type="SMART" id="SM00100">
    <property type="entry name" value="cNMP"/>
    <property type="match status" value="1"/>
</dbReference>
<name>A0A239PQ36_9PROT</name>
<dbReference type="GO" id="GO:0003700">
    <property type="term" value="F:DNA-binding transcription factor activity"/>
    <property type="evidence" value="ECO:0007669"/>
    <property type="project" value="TreeGrafter"/>
</dbReference>
<dbReference type="GO" id="GO:0003677">
    <property type="term" value="F:DNA binding"/>
    <property type="evidence" value="ECO:0007669"/>
    <property type="project" value="UniProtKB-KW"/>
</dbReference>
<dbReference type="Proteomes" id="UP000198346">
    <property type="component" value="Unassembled WGS sequence"/>
</dbReference>
<dbReference type="InterPro" id="IPR036388">
    <property type="entry name" value="WH-like_DNA-bd_sf"/>
</dbReference>
<dbReference type="InterPro" id="IPR018490">
    <property type="entry name" value="cNMP-bd_dom_sf"/>
</dbReference>
<evidence type="ECO:0000256" key="2">
    <source>
        <dbReference type="ARBA" id="ARBA00023125"/>
    </source>
</evidence>
<dbReference type="SUPFAM" id="SSF46785">
    <property type="entry name" value="Winged helix' DNA-binding domain"/>
    <property type="match status" value="1"/>
</dbReference>
<evidence type="ECO:0000259" key="4">
    <source>
        <dbReference type="PROSITE" id="PS50042"/>
    </source>
</evidence>
<dbReference type="InterPro" id="IPR050397">
    <property type="entry name" value="Env_Response_Regulators"/>
</dbReference>
<gene>
    <name evidence="6" type="ORF">SAMN06297382_1415</name>
</gene>
<keyword evidence="2" id="KW-0238">DNA-binding</keyword>
<evidence type="ECO:0000259" key="5">
    <source>
        <dbReference type="PROSITE" id="PS51063"/>
    </source>
</evidence>